<evidence type="ECO:0000313" key="2">
    <source>
        <dbReference type="Proteomes" id="UP000031971"/>
    </source>
</evidence>
<dbReference type="EMBL" id="JXSL01000023">
    <property type="protein sequence ID" value="KIL99557.1"/>
    <property type="molecule type" value="Genomic_DNA"/>
</dbReference>
<dbReference type="STRING" id="272627.CCC_04073"/>
<dbReference type="AlphaFoldDB" id="A0A0C2UDI1"/>
<sequence>MMTITESALRRKAARLDHRLIKSRLRGQPHSNNQGLYQLVDFRNNVVLGCAYEATLDEVAAFLVRDEPDLKNTTEWRRLGYEPIPDAIPAKSKWCWSGWGDWWSANQVRPSGRRRRPPVVPVEVEATPENIAKAIFAVNRAAKRRRDAASATYRRKMYGIAREHAFVKRDYYDLKDRGVALLARIGMAEASDLHGGLWVWKVANYRFHSTLSPKGLTIPEAAADQEEFFAEAKPVERGEMRLADAVALLKKLDDFRGEFDRVGGCW</sequence>
<keyword evidence="2" id="KW-1185">Reference proteome</keyword>
<dbReference type="OrthoDB" id="2085063at2"/>
<organism evidence="1 2">
    <name type="scientific">Paramagnetospirillum magnetotacticum MS-1</name>
    <dbReference type="NCBI Taxonomy" id="272627"/>
    <lineage>
        <taxon>Bacteria</taxon>
        <taxon>Pseudomonadati</taxon>
        <taxon>Pseudomonadota</taxon>
        <taxon>Alphaproteobacteria</taxon>
        <taxon>Rhodospirillales</taxon>
        <taxon>Magnetospirillaceae</taxon>
        <taxon>Paramagnetospirillum</taxon>
    </lineage>
</organism>
<evidence type="ECO:0000313" key="1">
    <source>
        <dbReference type="EMBL" id="KIL99557.1"/>
    </source>
</evidence>
<gene>
    <name evidence="1" type="ORF">CCC_04073</name>
</gene>
<comment type="caution">
    <text evidence="1">The sequence shown here is derived from an EMBL/GenBank/DDBJ whole genome shotgun (WGS) entry which is preliminary data.</text>
</comment>
<protein>
    <submittedName>
        <fullName evidence="1">Uncharacterized protein</fullName>
    </submittedName>
</protein>
<dbReference type="Proteomes" id="UP000031971">
    <property type="component" value="Unassembled WGS sequence"/>
</dbReference>
<reference evidence="1 2" key="1">
    <citation type="submission" date="2015-01" db="EMBL/GenBank/DDBJ databases">
        <title>Genome Sequence of Magnetospirillum magnetotacticum Strain MS-1.</title>
        <authorList>
            <person name="Marinov G.K."/>
            <person name="Smalley M.D."/>
            <person name="DeSalvo G."/>
        </authorList>
    </citation>
    <scope>NUCLEOTIDE SEQUENCE [LARGE SCALE GENOMIC DNA]</scope>
    <source>
        <strain evidence="1 2">MS-1</strain>
    </source>
</reference>
<proteinExistence type="predicted"/>
<dbReference type="RefSeq" id="WP_009868335.1">
    <property type="nucleotide sequence ID" value="NZ_JXSL01000023.1"/>
</dbReference>
<accession>A0A0C2UDI1</accession>
<name>A0A0C2UDI1_PARME</name>